<evidence type="ECO:0000256" key="21">
    <source>
        <dbReference type="ARBA" id="ARBA00030684"/>
    </source>
</evidence>
<evidence type="ECO:0000256" key="11">
    <source>
        <dbReference type="ARBA" id="ARBA00022519"/>
    </source>
</evidence>
<evidence type="ECO:0000256" key="1">
    <source>
        <dbReference type="ARBA" id="ARBA00001655"/>
    </source>
</evidence>
<feature type="transmembrane region" description="Helical" evidence="25">
    <location>
        <begin position="205"/>
        <end position="229"/>
    </location>
</feature>
<keyword evidence="11" id="KW-0997">Cell inner membrane</keyword>
<evidence type="ECO:0000256" key="5">
    <source>
        <dbReference type="ARBA" id="ARBA00011909"/>
    </source>
</evidence>
<evidence type="ECO:0000256" key="22">
    <source>
        <dbReference type="ARBA" id="ARBA00030956"/>
    </source>
</evidence>
<evidence type="ECO:0000256" key="24">
    <source>
        <dbReference type="ARBA" id="ARBA00033349"/>
    </source>
</evidence>
<gene>
    <name evidence="29" type="ORF">WDU99_08615</name>
</gene>
<dbReference type="InterPro" id="IPR002178">
    <property type="entry name" value="PTS_EIIA_type-2_dom"/>
</dbReference>
<dbReference type="CDD" id="cd05567">
    <property type="entry name" value="PTS_IIB_mannitol"/>
    <property type="match status" value="1"/>
</dbReference>
<evidence type="ECO:0000313" key="29">
    <source>
        <dbReference type="EMBL" id="MEJ1088377.1"/>
    </source>
</evidence>
<dbReference type="PROSITE" id="PS51094">
    <property type="entry name" value="PTS_EIIA_TYPE_2"/>
    <property type="match status" value="1"/>
</dbReference>
<evidence type="ECO:0000256" key="4">
    <source>
        <dbReference type="ARBA" id="ARBA00011738"/>
    </source>
</evidence>
<dbReference type="SUPFAM" id="SSF52794">
    <property type="entry name" value="PTS system IIB component-like"/>
    <property type="match status" value="1"/>
</dbReference>
<dbReference type="PROSITE" id="PS51104">
    <property type="entry name" value="PTS_EIIC_TYPE_2"/>
    <property type="match status" value="1"/>
</dbReference>
<evidence type="ECO:0000259" key="28">
    <source>
        <dbReference type="PROSITE" id="PS51104"/>
    </source>
</evidence>
<proteinExistence type="predicted"/>
<organism evidence="29 30">
    <name type="scientific">Microbacterium bandirmense</name>
    <dbReference type="NCBI Taxonomy" id="3122050"/>
    <lineage>
        <taxon>Bacteria</taxon>
        <taxon>Bacillati</taxon>
        <taxon>Actinomycetota</taxon>
        <taxon>Actinomycetes</taxon>
        <taxon>Micrococcales</taxon>
        <taxon>Microbacteriaceae</taxon>
        <taxon>Microbacterium</taxon>
    </lineage>
</organism>
<name>A0ABU8LDF9_9MICO</name>
<keyword evidence="17" id="KW-0418">Kinase</keyword>
<dbReference type="InterPro" id="IPR003501">
    <property type="entry name" value="PTS_EIIB_2/3"/>
</dbReference>
<evidence type="ECO:0000256" key="18">
    <source>
        <dbReference type="ARBA" id="ARBA00022989"/>
    </source>
</evidence>
<evidence type="ECO:0000256" key="19">
    <source>
        <dbReference type="ARBA" id="ARBA00023136"/>
    </source>
</evidence>
<evidence type="ECO:0000256" key="7">
    <source>
        <dbReference type="ARBA" id="ARBA00015039"/>
    </source>
</evidence>
<dbReference type="NCBIfam" id="NF011663">
    <property type="entry name" value="PRK15083.1"/>
    <property type="match status" value="1"/>
</dbReference>
<comment type="function">
    <text evidence="2">The phosphoenolpyruvate-dependent sugar phosphotransferase system (sugar PTS), a major carbohydrate active transport system, catalyzes the phosphorylation of incoming sugar substrates concomitantly with their translocation across the cell membrane. The enzyme II CmtAB PTS system is involved in D-mannitol transport.</text>
</comment>
<dbReference type="Gene3D" id="3.40.50.2300">
    <property type="match status" value="1"/>
</dbReference>
<evidence type="ECO:0000256" key="12">
    <source>
        <dbReference type="ARBA" id="ARBA00022553"/>
    </source>
</evidence>
<evidence type="ECO:0000256" key="6">
    <source>
        <dbReference type="ARBA" id="ARBA00014783"/>
    </source>
</evidence>
<dbReference type="PROSITE" id="PS51099">
    <property type="entry name" value="PTS_EIIB_TYPE_2"/>
    <property type="match status" value="1"/>
</dbReference>
<comment type="catalytic activity">
    <reaction evidence="1">
        <text>D-mannitol(out) + N(pros)-phospho-L-histidyl-[protein] = D-mannitol 1-phosphate(in) + L-histidyl-[protein]</text>
        <dbReference type="Rhea" id="RHEA:33363"/>
        <dbReference type="Rhea" id="RHEA-COMP:9745"/>
        <dbReference type="Rhea" id="RHEA-COMP:9746"/>
        <dbReference type="ChEBI" id="CHEBI:16899"/>
        <dbReference type="ChEBI" id="CHEBI:29979"/>
        <dbReference type="ChEBI" id="CHEBI:61381"/>
        <dbReference type="ChEBI" id="CHEBI:64837"/>
        <dbReference type="EC" id="2.7.1.197"/>
    </reaction>
</comment>
<keyword evidence="18 25" id="KW-1133">Transmembrane helix</keyword>
<dbReference type="InterPro" id="IPR036095">
    <property type="entry name" value="PTS_EIIB-like_sf"/>
</dbReference>
<evidence type="ECO:0000256" key="16">
    <source>
        <dbReference type="ARBA" id="ARBA00022692"/>
    </source>
</evidence>
<keyword evidence="9" id="KW-0813">Transport</keyword>
<dbReference type="PANTHER" id="PTHR30181">
    <property type="entry name" value="MANNITOL PERMEASE IIC COMPONENT"/>
    <property type="match status" value="1"/>
</dbReference>
<evidence type="ECO:0000313" key="30">
    <source>
        <dbReference type="Proteomes" id="UP001371224"/>
    </source>
</evidence>
<dbReference type="Pfam" id="PF02302">
    <property type="entry name" value="PTS_IIB"/>
    <property type="match status" value="1"/>
</dbReference>
<comment type="subcellular location">
    <subcellularLocation>
        <location evidence="3">Cell inner membrane</location>
        <topology evidence="3">Multi-pass membrane protein</topology>
    </subcellularLocation>
</comment>
<dbReference type="PANTHER" id="PTHR30181:SF2">
    <property type="entry name" value="PTS SYSTEM MANNITOL-SPECIFIC EIICBA COMPONENT"/>
    <property type="match status" value="1"/>
</dbReference>
<evidence type="ECO:0000256" key="13">
    <source>
        <dbReference type="ARBA" id="ARBA00022597"/>
    </source>
</evidence>
<dbReference type="RefSeq" id="WP_337332044.1">
    <property type="nucleotide sequence ID" value="NZ_JBBDGM010000006.1"/>
</dbReference>
<evidence type="ECO:0000256" key="20">
    <source>
        <dbReference type="ARBA" id="ARBA00029908"/>
    </source>
</evidence>
<keyword evidence="15" id="KW-0598">Phosphotransferase system</keyword>
<keyword evidence="12" id="KW-0597">Phosphoprotein</keyword>
<keyword evidence="19 25" id="KW-0472">Membrane</keyword>
<keyword evidence="30" id="KW-1185">Reference proteome</keyword>
<feature type="domain" description="PTS EIIA type-2" evidence="26">
    <location>
        <begin position="557"/>
        <end position="696"/>
    </location>
</feature>
<keyword evidence="10" id="KW-1003">Cell membrane</keyword>
<keyword evidence="16 25" id="KW-0812">Transmembrane</keyword>
<dbReference type="PROSITE" id="PS00372">
    <property type="entry name" value="PTS_EIIA_TYPE_2_HIS"/>
    <property type="match status" value="1"/>
</dbReference>
<evidence type="ECO:0000256" key="9">
    <source>
        <dbReference type="ARBA" id="ARBA00022448"/>
    </source>
</evidence>
<dbReference type="InterPro" id="IPR029503">
    <property type="entry name" value="PTS_EIIB_mannitol"/>
</dbReference>
<dbReference type="CDD" id="cd00211">
    <property type="entry name" value="PTS_IIA_fru"/>
    <property type="match status" value="1"/>
</dbReference>
<dbReference type="InterPro" id="IPR003352">
    <property type="entry name" value="PTS_EIIC"/>
</dbReference>
<evidence type="ECO:0000256" key="8">
    <source>
        <dbReference type="ARBA" id="ARBA00021825"/>
    </source>
</evidence>
<evidence type="ECO:0000256" key="14">
    <source>
        <dbReference type="ARBA" id="ARBA00022679"/>
    </source>
</evidence>
<evidence type="ECO:0000256" key="25">
    <source>
        <dbReference type="SAM" id="Phobius"/>
    </source>
</evidence>
<feature type="domain" description="PTS EIIC type-2" evidence="28">
    <location>
        <begin position="19"/>
        <end position="378"/>
    </location>
</feature>
<evidence type="ECO:0000256" key="3">
    <source>
        <dbReference type="ARBA" id="ARBA00004429"/>
    </source>
</evidence>
<keyword evidence="13" id="KW-0762">Sugar transport</keyword>
<feature type="transmembrane region" description="Helical" evidence="25">
    <location>
        <begin position="125"/>
        <end position="158"/>
    </location>
</feature>
<dbReference type="Proteomes" id="UP001371224">
    <property type="component" value="Unassembled WGS sequence"/>
</dbReference>
<comment type="caution">
    <text evidence="29">The sequence shown here is derived from an EMBL/GenBank/DDBJ whole genome shotgun (WGS) entry which is preliminary data.</text>
</comment>
<accession>A0ABU8LDF9</accession>
<feature type="transmembrane region" description="Helical" evidence="25">
    <location>
        <begin position="273"/>
        <end position="297"/>
    </location>
</feature>
<dbReference type="Gene3D" id="3.40.930.10">
    <property type="entry name" value="Mannitol-specific EII, Chain A"/>
    <property type="match status" value="1"/>
</dbReference>
<comment type="subunit">
    <text evidence="4">Homodimer.</text>
</comment>
<dbReference type="InterPro" id="IPR016152">
    <property type="entry name" value="PTrfase/Anion_transptr"/>
</dbReference>
<feature type="domain" description="PTS EIIB type-2" evidence="27">
    <location>
        <begin position="437"/>
        <end position="532"/>
    </location>
</feature>
<dbReference type="InterPro" id="IPR013014">
    <property type="entry name" value="PTS_EIIC_2"/>
</dbReference>
<feature type="transmembrane region" description="Helical" evidence="25">
    <location>
        <begin position="318"/>
        <end position="344"/>
    </location>
</feature>
<dbReference type="Pfam" id="PF00359">
    <property type="entry name" value="PTS_EIIA_2"/>
    <property type="match status" value="1"/>
</dbReference>
<evidence type="ECO:0000259" key="27">
    <source>
        <dbReference type="PROSITE" id="PS51099"/>
    </source>
</evidence>
<dbReference type="EMBL" id="JBBDGM010000006">
    <property type="protein sequence ID" value="MEJ1088377.1"/>
    <property type="molecule type" value="Genomic_DNA"/>
</dbReference>
<feature type="transmembrane region" description="Helical" evidence="25">
    <location>
        <begin position="364"/>
        <end position="385"/>
    </location>
</feature>
<dbReference type="SUPFAM" id="SSF55804">
    <property type="entry name" value="Phoshotransferase/anion transport protein"/>
    <property type="match status" value="1"/>
</dbReference>
<feature type="transmembrane region" description="Helical" evidence="25">
    <location>
        <begin position="31"/>
        <end position="52"/>
    </location>
</feature>
<keyword evidence="14 29" id="KW-0808">Transferase</keyword>
<evidence type="ECO:0000256" key="15">
    <source>
        <dbReference type="ARBA" id="ARBA00022683"/>
    </source>
</evidence>
<evidence type="ECO:0000256" key="2">
    <source>
        <dbReference type="ARBA" id="ARBA00002434"/>
    </source>
</evidence>
<protein>
    <recommendedName>
        <fullName evidence="6">Mannitol-specific phosphotransferase enzyme IIA component</fullName>
        <ecNumber evidence="5">2.7.1.197</ecNumber>
    </recommendedName>
    <alternativeName>
        <fullName evidence="22">EIIA</fullName>
    </alternativeName>
    <alternativeName>
        <fullName evidence="24">EIICB-Mtl</fullName>
    </alternativeName>
    <alternativeName>
        <fullName evidence="21">EIICBA-Mtl</fullName>
    </alternativeName>
    <alternativeName>
        <fullName evidence="23">EIII</fullName>
    </alternativeName>
    <alternativeName>
        <fullName evidence="20">PTS system mannitol-specific EIIA component</fullName>
    </alternativeName>
    <alternativeName>
        <fullName evidence="8">PTS system mannitol-specific EIICB component</fullName>
    </alternativeName>
    <alternativeName>
        <fullName evidence="7">PTS system mannitol-specific EIICBA component</fullName>
    </alternativeName>
</protein>
<dbReference type="Pfam" id="PF02378">
    <property type="entry name" value="PTS_EIIC"/>
    <property type="match status" value="1"/>
</dbReference>
<dbReference type="GO" id="GO:0016740">
    <property type="term" value="F:transferase activity"/>
    <property type="evidence" value="ECO:0007669"/>
    <property type="project" value="UniProtKB-KW"/>
</dbReference>
<evidence type="ECO:0000256" key="17">
    <source>
        <dbReference type="ARBA" id="ARBA00022777"/>
    </source>
</evidence>
<feature type="transmembrane region" description="Helical" evidence="25">
    <location>
        <begin position="178"/>
        <end position="198"/>
    </location>
</feature>
<evidence type="ECO:0000259" key="26">
    <source>
        <dbReference type="PROSITE" id="PS51094"/>
    </source>
</evidence>
<dbReference type="InterPro" id="IPR013011">
    <property type="entry name" value="PTS_EIIB_2"/>
</dbReference>
<reference evidence="29 30" key="1">
    <citation type="submission" date="2024-02" db="EMBL/GenBank/DDBJ databases">
        <authorList>
            <person name="Saticioglu I.B."/>
        </authorList>
    </citation>
    <scope>NUCLEOTIDE SEQUENCE [LARGE SCALE GENOMIC DNA]</scope>
    <source>
        <strain evidence="29 30">Mu-80</strain>
    </source>
</reference>
<evidence type="ECO:0000256" key="10">
    <source>
        <dbReference type="ARBA" id="ARBA00022475"/>
    </source>
</evidence>
<dbReference type="InterPro" id="IPR050893">
    <property type="entry name" value="Sugar_PTS"/>
</dbReference>
<sequence length="699" mass="71523">MTTTSPTKPGGARVAVQRFGTFLSGMIMPNIAAFIAWGFITMLFIPAGFFGADSPFDWHWAPVAEILGGGGDAAIINWPGAMTALSEGDAGNYAAYVGLVGPMITYLLPLLIANTAGRMVYAERGGVVATIATMGVIVGTNIPMFLGAMIMGPIAAWITKQMDRLWDGKIRPGFEMLVNNFSAGILGMVLAIVGFFAFGPLMLGISAVLGGAVGWLVSMQLLPLVSIIVEPAKVLFLNNAINHGVFTPLGIEQAAETGKSILFLIEANPGPGLGLLMAFTFFGVGAAKASAPGAAIIQFFGGIHEIYFPYALSKPITILALIAGGAAGVTTNMILGGGLGFPAAPGSIIAVTAAAIGPGVTNLLVVYLSVLIAATVTFLLAAVILRASRRRDLEAEADTFGAAIAQTEANKGRSSSTLSGLAASAAAGTAVATRPISSIVFACDAGMGSSAMGASVLRNKIKKAGIDGITVTNAAIANLDGTADLVITQQQLTDRARSKSPASMHVSVDEFMNSPKYDEVVELVREQAQGASATEAPSAVASDAGAPAAGAGAPASAVLTLDRIRIHAGSATRDEALKEAADALVAAGAVTPDYLRAMHDREASVSTFMGNGLAIPHGTNDAKDAVLGSALSVVRYDGGVDWDGDTATFVIGIAGKDGDHLQILSQIAELFSDEDDVARLNAAATPEELYELLGAVNRA</sequence>
<evidence type="ECO:0000256" key="23">
    <source>
        <dbReference type="ARBA" id="ARBA00030962"/>
    </source>
</evidence>
<feature type="transmembrane region" description="Helical" evidence="25">
    <location>
        <begin position="93"/>
        <end position="113"/>
    </location>
</feature>
<dbReference type="EC" id="2.7.1.197" evidence="5"/>